<dbReference type="Proteomes" id="UP001164929">
    <property type="component" value="Chromosome 14"/>
</dbReference>
<accession>A0AAD6LUT4</accession>
<keyword evidence="3" id="KW-1185">Reference proteome</keyword>
<proteinExistence type="predicted"/>
<protein>
    <submittedName>
        <fullName evidence="2">Uncharacterized protein</fullName>
    </submittedName>
</protein>
<evidence type="ECO:0000256" key="1">
    <source>
        <dbReference type="SAM" id="Phobius"/>
    </source>
</evidence>
<evidence type="ECO:0000313" key="2">
    <source>
        <dbReference type="EMBL" id="KAJ6973725.1"/>
    </source>
</evidence>
<comment type="caution">
    <text evidence="2">The sequence shown here is derived from an EMBL/GenBank/DDBJ whole genome shotgun (WGS) entry which is preliminary data.</text>
</comment>
<dbReference type="AlphaFoldDB" id="A0AAD6LUT4"/>
<reference evidence="2" key="1">
    <citation type="journal article" date="2023" name="Mol. Ecol. Resour.">
        <title>Chromosome-level genome assembly of a triploid poplar Populus alba 'Berolinensis'.</title>
        <authorList>
            <person name="Chen S."/>
            <person name="Yu Y."/>
            <person name="Wang X."/>
            <person name="Wang S."/>
            <person name="Zhang T."/>
            <person name="Zhou Y."/>
            <person name="He R."/>
            <person name="Meng N."/>
            <person name="Wang Y."/>
            <person name="Liu W."/>
            <person name="Liu Z."/>
            <person name="Liu J."/>
            <person name="Guo Q."/>
            <person name="Huang H."/>
            <person name="Sederoff R.R."/>
            <person name="Wang G."/>
            <person name="Qu G."/>
            <person name="Chen S."/>
        </authorList>
    </citation>
    <scope>NUCLEOTIDE SEQUENCE</scope>
    <source>
        <strain evidence="2">SC-2020</strain>
    </source>
</reference>
<keyword evidence="1" id="KW-1133">Transmembrane helix</keyword>
<name>A0AAD6LUT4_9ROSI</name>
<feature type="transmembrane region" description="Helical" evidence="1">
    <location>
        <begin position="20"/>
        <end position="41"/>
    </location>
</feature>
<organism evidence="2 3">
    <name type="scientific">Populus alba x Populus x berolinensis</name>
    <dbReference type="NCBI Taxonomy" id="444605"/>
    <lineage>
        <taxon>Eukaryota</taxon>
        <taxon>Viridiplantae</taxon>
        <taxon>Streptophyta</taxon>
        <taxon>Embryophyta</taxon>
        <taxon>Tracheophyta</taxon>
        <taxon>Spermatophyta</taxon>
        <taxon>Magnoliopsida</taxon>
        <taxon>eudicotyledons</taxon>
        <taxon>Gunneridae</taxon>
        <taxon>Pentapetalae</taxon>
        <taxon>rosids</taxon>
        <taxon>fabids</taxon>
        <taxon>Malpighiales</taxon>
        <taxon>Salicaceae</taxon>
        <taxon>Saliceae</taxon>
        <taxon>Populus</taxon>
    </lineage>
</organism>
<keyword evidence="1" id="KW-0472">Membrane</keyword>
<gene>
    <name evidence="2" type="ORF">NC653_033916</name>
</gene>
<evidence type="ECO:0000313" key="3">
    <source>
        <dbReference type="Proteomes" id="UP001164929"/>
    </source>
</evidence>
<sequence>MHPQLFLLAHLHLSLNLRLHHRNVLCVLLFYHLFLRLLLFLTP</sequence>
<dbReference type="EMBL" id="JAQIZT010000014">
    <property type="protein sequence ID" value="KAJ6973725.1"/>
    <property type="molecule type" value="Genomic_DNA"/>
</dbReference>
<keyword evidence="1" id="KW-0812">Transmembrane</keyword>